<dbReference type="OrthoDB" id="429143at2759"/>
<dbReference type="InterPro" id="IPR006076">
    <property type="entry name" value="FAD-dep_OxRdtase"/>
</dbReference>
<dbReference type="PANTHER" id="PTHR13847">
    <property type="entry name" value="SARCOSINE DEHYDROGENASE-RELATED"/>
    <property type="match status" value="1"/>
</dbReference>
<dbReference type="Gene3D" id="3.30.9.10">
    <property type="entry name" value="D-Amino Acid Oxidase, subunit A, domain 2"/>
    <property type="match status" value="1"/>
</dbReference>
<dbReference type="Pfam" id="PF01266">
    <property type="entry name" value="DAO"/>
    <property type="match status" value="1"/>
</dbReference>
<evidence type="ECO:0000313" key="3">
    <source>
        <dbReference type="Proteomes" id="UP000258309"/>
    </source>
</evidence>
<proteinExistence type="predicted"/>
<dbReference type="OMA" id="WAWLCGT"/>
<comment type="caution">
    <text evidence="2">The sequence shown here is derived from an EMBL/GenBank/DDBJ whole genome shotgun (WGS) entry which is preliminary data.</text>
</comment>
<dbReference type="STRING" id="5539.A0A3E2H2N4"/>
<dbReference type="Proteomes" id="UP000258309">
    <property type="component" value="Unassembled WGS sequence"/>
</dbReference>
<protein>
    <recommendedName>
        <fullName evidence="1">FAD dependent oxidoreductase domain-containing protein</fullName>
    </recommendedName>
</protein>
<keyword evidence="3" id="KW-1185">Reference proteome</keyword>
<dbReference type="AlphaFoldDB" id="A0A3E2H2N4"/>
<organism evidence="2 3">
    <name type="scientific">Scytalidium lignicola</name>
    <name type="common">Hyphomycete</name>
    <dbReference type="NCBI Taxonomy" id="5539"/>
    <lineage>
        <taxon>Eukaryota</taxon>
        <taxon>Fungi</taxon>
        <taxon>Dikarya</taxon>
        <taxon>Ascomycota</taxon>
        <taxon>Pezizomycotina</taxon>
        <taxon>Leotiomycetes</taxon>
        <taxon>Leotiomycetes incertae sedis</taxon>
        <taxon>Scytalidium</taxon>
    </lineage>
</organism>
<dbReference type="SUPFAM" id="SSF51905">
    <property type="entry name" value="FAD/NAD(P)-binding domain"/>
    <property type="match status" value="1"/>
</dbReference>
<reference evidence="2 3" key="1">
    <citation type="submission" date="2018-05" db="EMBL/GenBank/DDBJ databases">
        <title>Draft genome sequence of Scytalidium lignicola DSM 105466, a ubiquitous saprotrophic fungus.</title>
        <authorList>
            <person name="Buettner E."/>
            <person name="Gebauer A.M."/>
            <person name="Hofrichter M."/>
            <person name="Liers C."/>
            <person name="Kellner H."/>
        </authorList>
    </citation>
    <scope>NUCLEOTIDE SEQUENCE [LARGE SCALE GENOMIC DNA]</scope>
    <source>
        <strain evidence="2 3">DSM 105466</strain>
    </source>
</reference>
<evidence type="ECO:0000313" key="2">
    <source>
        <dbReference type="EMBL" id="RFU27654.1"/>
    </source>
</evidence>
<dbReference type="Gene3D" id="3.50.50.60">
    <property type="entry name" value="FAD/NAD(P)-binding domain"/>
    <property type="match status" value="1"/>
</dbReference>
<feature type="non-terminal residue" evidence="2">
    <location>
        <position position="538"/>
    </location>
</feature>
<name>A0A3E2H2N4_SCYLI</name>
<sequence>MATLFSSLRDRYFKLRALLKTFAEDKADLTAVDAHVNVNPGVPVPNPTTSFWLQKPPFPDLVDKQSNILPKAADIVIIGSGITGASVARLILSECATMGITRRVVILEARQACSGATGRNGGHMKCSPHESFSEYKERFGAERAKVLVNFQTSHLPVIVDLAKQEKWDIAEAREVETLDVYYDEERWNEDVSRVDELRQGMPEEAKDTYVWSKEEARVKYKLGEHAFGAITYQAGALWPYRLVTSVLDSLLKTYPSEFSLETHTSVENVSVTGNPTRPFIVHTSRGDIVASHVVHATNAHTSNLVPGLRGKLFPVRGTMSAQRPGKAFPKLNGSRSWSLINKRGYEYITQRPGEVDSVDGLGGEIMIGGGMVQSGRKGFGEFGVASDAETNYLGACHLSGVLPIGFGLENWGEDAPGGRMKSFWSGSLGLTADMMPFVGRLEPSLTGRTPLQAALSKDAETAVTPAEWVSAGYNGEGMVNAWLCGVALGLMILGREDVATEKLPGRTHGKLYDWFPKEYLCTQARVTNASVYQLLETR</sequence>
<dbReference type="EMBL" id="NCSJ02000196">
    <property type="protein sequence ID" value="RFU27654.1"/>
    <property type="molecule type" value="Genomic_DNA"/>
</dbReference>
<feature type="non-terminal residue" evidence="2">
    <location>
        <position position="1"/>
    </location>
</feature>
<dbReference type="GO" id="GO:0005737">
    <property type="term" value="C:cytoplasm"/>
    <property type="evidence" value="ECO:0007669"/>
    <property type="project" value="TreeGrafter"/>
</dbReference>
<dbReference type="InterPro" id="IPR036188">
    <property type="entry name" value="FAD/NAD-bd_sf"/>
</dbReference>
<accession>A0A3E2H2N4</accession>
<feature type="domain" description="FAD dependent oxidoreductase" evidence="1">
    <location>
        <begin position="74"/>
        <end position="487"/>
    </location>
</feature>
<evidence type="ECO:0000259" key="1">
    <source>
        <dbReference type="Pfam" id="PF01266"/>
    </source>
</evidence>
<gene>
    <name evidence="2" type="ORF">B7463_g8681</name>
</gene>
<dbReference type="PANTHER" id="PTHR13847:SF213">
    <property type="entry name" value="DEPENDENT OXIDOREDUCTASE, PUTATIVE-RELATED"/>
    <property type="match status" value="1"/>
</dbReference>